<dbReference type="EC" id="5.4.99.12" evidence="6"/>
<evidence type="ECO:0000256" key="2">
    <source>
        <dbReference type="ARBA" id="ARBA00022694"/>
    </source>
</evidence>
<evidence type="ECO:0000313" key="10">
    <source>
        <dbReference type="Proteomes" id="UP000030762"/>
    </source>
</evidence>
<dbReference type="Pfam" id="PF01416">
    <property type="entry name" value="PseudoU_synth_1"/>
    <property type="match status" value="2"/>
</dbReference>
<dbReference type="HAMAP" id="MF_00171">
    <property type="entry name" value="TruA"/>
    <property type="match status" value="1"/>
</dbReference>
<feature type="domain" description="Pseudouridine synthase I TruA alpha/beta" evidence="8">
    <location>
        <begin position="39"/>
        <end position="127"/>
    </location>
</feature>
<evidence type="ECO:0000256" key="6">
    <source>
        <dbReference type="RuleBase" id="RU003792"/>
    </source>
</evidence>
<evidence type="ECO:0000256" key="1">
    <source>
        <dbReference type="ARBA" id="ARBA00009375"/>
    </source>
</evidence>
<dbReference type="GO" id="GO:0003723">
    <property type="term" value="F:RNA binding"/>
    <property type="evidence" value="ECO:0007669"/>
    <property type="project" value="InterPro"/>
</dbReference>
<dbReference type="PANTHER" id="PTHR11142">
    <property type="entry name" value="PSEUDOURIDYLATE SYNTHASE"/>
    <property type="match status" value="1"/>
</dbReference>
<organism evidence="9 10">
    <name type="scientific">Saprolegnia diclina (strain VS20)</name>
    <dbReference type="NCBI Taxonomy" id="1156394"/>
    <lineage>
        <taxon>Eukaryota</taxon>
        <taxon>Sar</taxon>
        <taxon>Stramenopiles</taxon>
        <taxon>Oomycota</taxon>
        <taxon>Saprolegniomycetes</taxon>
        <taxon>Saprolegniales</taxon>
        <taxon>Saprolegniaceae</taxon>
        <taxon>Saprolegnia</taxon>
    </lineage>
</organism>
<dbReference type="RefSeq" id="XP_008615691.1">
    <property type="nucleotide sequence ID" value="XM_008617469.1"/>
</dbReference>
<dbReference type="GO" id="GO:0160147">
    <property type="term" value="F:tRNA pseudouridine(38-40) synthase activity"/>
    <property type="evidence" value="ECO:0007669"/>
    <property type="project" value="UniProtKB-EC"/>
</dbReference>
<comment type="similarity">
    <text evidence="1 6">Belongs to the tRNA pseudouridine synthase TruA family.</text>
</comment>
<keyword evidence="2 6" id="KW-0819">tRNA processing</keyword>
<dbReference type="InterPro" id="IPR020097">
    <property type="entry name" value="PsdUridine_synth_TruA_a/b_dom"/>
</dbReference>
<dbReference type="PIRSF" id="PIRSF001430">
    <property type="entry name" value="tRNA_psdUrid_synth"/>
    <property type="match status" value="1"/>
</dbReference>
<dbReference type="AlphaFoldDB" id="T0RFA0"/>
<gene>
    <name evidence="9" type="ORF">SDRG_11426</name>
</gene>
<accession>T0RFA0</accession>
<feature type="binding site" evidence="5">
    <location>
        <position position="142"/>
    </location>
    <ligand>
        <name>substrate</name>
    </ligand>
</feature>
<dbReference type="InterPro" id="IPR020094">
    <property type="entry name" value="TruA/RsuA/RluB/E/F_N"/>
</dbReference>
<feature type="active site" description="Nucleophile" evidence="4">
    <location>
        <position position="85"/>
    </location>
</feature>
<dbReference type="GO" id="GO:0031119">
    <property type="term" value="P:tRNA pseudouridine synthesis"/>
    <property type="evidence" value="ECO:0007669"/>
    <property type="project" value="TreeGrafter"/>
</dbReference>
<keyword evidence="10" id="KW-1185">Reference proteome</keyword>
<dbReference type="STRING" id="1156394.T0RFA0"/>
<dbReference type="Gene3D" id="3.30.70.660">
    <property type="entry name" value="Pseudouridine synthase I, catalytic domain, C-terminal subdomain"/>
    <property type="match status" value="1"/>
</dbReference>
<feature type="domain" description="Pseudouridine synthase I TruA alpha/beta" evidence="8">
    <location>
        <begin position="186"/>
        <end position="281"/>
    </location>
</feature>
<dbReference type="OMA" id="ADAFCHN"/>
<evidence type="ECO:0000256" key="4">
    <source>
        <dbReference type="PIRSR" id="PIRSR001430-1"/>
    </source>
</evidence>
<dbReference type="InterPro" id="IPR001406">
    <property type="entry name" value="PsdUridine_synth_TruA"/>
</dbReference>
<proteinExistence type="inferred from homology"/>
<dbReference type="InParanoid" id="T0RFA0"/>
<comment type="catalytic activity">
    <reaction evidence="6">
        <text>uridine(38/39/40) in tRNA = pseudouridine(38/39/40) in tRNA</text>
        <dbReference type="Rhea" id="RHEA:22376"/>
        <dbReference type="Rhea" id="RHEA-COMP:10085"/>
        <dbReference type="Rhea" id="RHEA-COMP:10087"/>
        <dbReference type="ChEBI" id="CHEBI:65314"/>
        <dbReference type="ChEBI" id="CHEBI:65315"/>
        <dbReference type="EC" id="5.4.99.12"/>
    </reaction>
</comment>
<evidence type="ECO:0000256" key="7">
    <source>
        <dbReference type="SAM" id="MobiDB-lite"/>
    </source>
</evidence>
<dbReference type="Gene3D" id="3.30.70.580">
    <property type="entry name" value="Pseudouridine synthase I, catalytic domain, N-terminal subdomain"/>
    <property type="match status" value="1"/>
</dbReference>
<evidence type="ECO:0000313" key="9">
    <source>
        <dbReference type="EMBL" id="EQC30953.1"/>
    </source>
</evidence>
<dbReference type="InterPro" id="IPR020095">
    <property type="entry name" value="PsdUridine_synth_TruA_C"/>
</dbReference>
<dbReference type="Proteomes" id="UP000030762">
    <property type="component" value="Unassembled WGS sequence"/>
</dbReference>
<feature type="region of interest" description="Disordered" evidence="7">
    <location>
        <begin position="1"/>
        <end position="22"/>
    </location>
</feature>
<dbReference type="OrthoDB" id="271910at2759"/>
<dbReference type="PANTHER" id="PTHR11142:SF0">
    <property type="entry name" value="TRNA PSEUDOURIDINE SYNTHASE-LIKE 1"/>
    <property type="match status" value="1"/>
</dbReference>
<evidence type="ECO:0000256" key="5">
    <source>
        <dbReference type="PIRSR" id="PIRSR001430-2"/>
    </source>
</evidence>
<dbReference type="CDD" id="cd02570">
    <property type="entry name" value="PseudoU_synth_EcTruA"/>
    <property type="match status" value="1"/>
</dbReference>
<dbReference type="VEuPathDB" id="FungiDB:SDRG_11426"/>
<name>T0RFA0_SAPDV</name>
<evidence type="ECO:0000256" key="3">
    <source>
        <dbReference type="ARBA" id="ARBA00023235"/>
    </source>
</evidence>
<dbReference type="SUPFAM" id="SSF55120">
    <property type="entry name" value="Pseudouridine synthase"/>
    <property type="match status" value="1"/>
</dbReference>
<dbReference type="EMBL" id="JH767172">
    <property type="protein sequence ID" value="EQC30953.1"/>
    <property type="molecule type" value="Genomic_DNA"/>
</dbReference>
<protein>
    <recommendedName>
        <fullName evidence="6">tRNA pseudouridine synthase</fullName>
        <ecNumber evidence="6">5.4.99.12</ecNumber>
    </recommendedName>
</protein>
<dbReference type="GeneID" id="19952153"/>
<evidence type="ECO:0000259" key="8">
    <source>
        <dbReference type="Pfam" id="PF01416"/>
    </source>
</evidence>
<reference evidence="9 10" key="1">
    <citation type="submission" date="2012-04" db="EMBL/GenBank/DDBJ databases">
        <title>The Genome Sequence of Saprolegnia declina VS20.</title>
        <authorList>
            <consortium name="The Broad Institute Genome Sequencing Platform"/>
            <person name="Russ C."/>
            <person name="Nusbaum C."/>
            <person name="Tyler B."/>
            <person name="van West P."/>
            <person name="Dieguez-Uribeondo J."/>
            <person name="de Bruijn I."/>
            <person name="Tripathy S."/>
            <person name="Jiang R."/>
            <person name="Young S.K."/>
            <person name="Zeng Q."/>
            <person name="Gargeya S."/>
            <person name="Fitzgerald M."/>
            <person name="Haas B."/>
            <person name="Abouelleil A."/>
            <person name="Alvarado L."/>
            <person name="Arachchi H.M."/>
            <person name="Berlin A."/>
            <person name="Chapman S.B."/>
            <person name="Goldberg J."/>
            <person name="Griggs A."/>
            <person name="Gujja S."/>
            <person name="Hansen M."/>
            <person name="Howarth C."/>
            <person name="Imamovic A."/>
            <person name="Larimer J."/>
            <person name="McCowen C."/>
            <person name="Montmayeur A."/>
            <person name="Murphy C."/>
            <person name="Neiman D."/>
            <person name="Pearson M."/>
            <person name="Priest M."/>
            <person name="Roberts A."/>
            <person name="Saif S."/>
            <person name="Shea T."/>
            <person name="Sisk P."/>
            <person name="Sykes S."/>
            <person name="Wortman J."/>
            <person name="Nusbaum C."/>
            <person name="Birren B."/>
        </authorList>
    </citation>
    <scope>NUCLEOTIDE SEQUENCE [LARGE SCALE GENOMIC DNA]</scope>
    <source>
        <strain evidence="9 10">VS20</strain>
    </source>
</reference>
<dbReference type="InterPro" id="IPR020103">
    <property type="entry name" value="PsdUridine_synth_cat_dom_sf"/>
</dbReference>
<dbReference type="eggNOG" id="KOG4393">
    <property type="taxonomic scope" value="Eukaryota"/>
</dbReference>
<keyword evidence="3 6" id="KW-0413">Isomerase</keyword>
<sequence>MDFGGCSMGEKRKRGDRPTGSFVVTDATAPPSTYCVTLAYDGKAFNGYQAQEKTPPVRTVQATLEDAIKRTTGEVLRVRGASRTDRGVHARGQEAAFESTVVDASVLLRAINNRLPDDVAITRLVKVADGFDPRKASTHKCYSYRIFTGEIRQVLGRDQAWQVCKPLDVALMREAANLLESSTPRDCSAFTPTRRLEEDMSTLCAVRSIELASHEKEHELTITFQGDRFLYRMVRNMVGLLVHVGLHKKTLEDVQAMVDANERIESPGAPAHGLTLEWIRFE</sequence>